<dbReference type="EMBL" id="MNUO01000002">
    <property type="protein sequence ID" value="OIN98870.1"/>
    <property type="molecule type" value="Genomic_DNA"/>
</dbReference>
<dbReference type="STRING" id="1817893.AUJ66_00170"/>
<name>A0A1J4SLG4_9BACT</name>
<dbReference type="AlphaFoldDB" id="A0A1J4SLG4"/>
<evidence type="ECO:0000313" key="2">
    <source>
        <dbReference type="EMBL" id="OIN98870.1"/>
    </source>
</evidence>
<proteinExistence type="predicted"/>
<organism evidence="2 3">
    <name type="scientific">Candidatus Desantisbacteria bacterium CG1_02_38_46</name>
    <dbReference type="NCBI Taxonomy" id="1817893"/>
    <lineage>
        <taxon>Bacteria</taxon>
        <taxon>Candidatus Desantisiibacteriota</taxon>
    </lineage>
</organism>
<dbReference type="InterPro" id="IPR025965">
    <property type="entry name" value="FlgD/Vpr_Ig-like"/>
</dbReference>
<dbReference type="Gene3D" id="2.60.40.4070">
    <property type="match status" value="1"/>
</dbReference>
<protein>
    <recommendedName>
        <fullName evidence="1">FlgD/Vpr Ig-like domain-containing protein</fullName>
    </recommendedName>
</protein>
<reference evidence="2 3" key="1">
    <citation type="journal article" date="2016" name="Environ. Microbiol.">
        <title>Genomic resolution of a cold subsurface aquifer community provides metabolic insights for novel microbes adapted to high CO concentrations.</title>
        <authorList>
            <person name="Probst A.J."/>
            <person name="Castelle C.J."/>
            <person name="Singh A."/>
            <person name="Brown C.T."/>
            <person name="Anantharaman K."/>
            <person name="Sharon I."/>
            <person name="Hug L.A."/>
            <person name="Burstein D."/>
            <person name="Emerson J.B."/>
            <person name="Thomas B.C."/>
            <person name="Banfield J.F."/>
        </authorList>
    </citation>
    <scope>NUCLEOTIDE SEQUENCE [LARGE SCALE GENOMIC DNA]</scope>
    <source>
        <strain evidence="2">CG1_02_38_46</strain>
    </source>
</reference>
<accession>A0A1J4SLG4</accession>
<feature type="domain" description="FlgD/Vpr Ig-like" evidence="1">
    <location>
        <begin position="9"/>
        <end position="62"/>
    </location>
</feature>
<dbReference type="Pfam" id="PF13860">
    <property type="entry name" value="FlgD_ig"/>
    <property type="match status" value="1"/>
</dbReference>
<evidence type="ECO:0000313" key="3">
    <source>
        <dbReference type="Proteomes" id="UP000182278"/>
    </source>
</evidence>
<dbReference type="Proteomes" id="UP000182278">
    <property type="component" value="Unassembled WGS sequence"/>
</dbReference>
<gene>
    <name evidence="2" type="ORF">AUJ66_00170</name>
</gene>
<comment type="caution">
    <text evidence="2">The sequence shown here is derived from an EMBL/GenBank/DDBJ whole genome shotgun (WGS) entry which is preliminary data.</text>
</comment>
<evidence type="ECO:0000259" key="1">
    <source>
        <dbReference type="Pfam" id="PF13860"/>
    </source>
</evidence>
<sequence>MLKDTEVIVTVRIFDMKNIMLLEKKLGTLKEGQYKFTWDGKDGKGKIVEEGFYKYELLATTSDKKTSDRDNTLVEARRGKVEKVVPYSEDELPPALYVTGITGGLSIDAKGHIRSTTGANTGGVNWNREEIYLNLKGDYGPAWIYNVTLFPSYTMNQTFQWNNFVYNALFGYRTSWGTVEGGYRNYLEGYYDPLNLLADYMMGSDRLSLRTKLNLLDKLALGAGVHRIIDLNQTGDKDFL</sequence>